<keyword evidence="2" id="KW-1185">Reference proteome</keyword>
<evidence type="ECO:0000313" key="1">
    <source>
        <dbReference type="EMBL" id="MEP1060952.1"/>
    </source>
</evidence>
<dbReference type="Gene3D" id="1.20.58.920">
    <property type="match status" value="1"/>
</dbReference>
<organism evidence="1 2">
    <name type="scientific">Stenomitos frigidus AS-A4</name>
    <dbReference type="NCBI Taxonomy" id="2933935"/>
    <lineage>
        <taxon>Bacteria</taxon>
        <taxon>Bacillati</taxon>
        <taxon>Cyanobacteriota</taxon>
        <taxon>Cyanophyceae</taxon>
        <taxon>Leptolyngbyales</taxon>
        <taxon>Leptolyngbyaceae</taxon>
        <taxon>Stenomitos</taxon>
    </lineage>
</organism>
<dbReference type="RefSeq" id="WP_190446649.1">
    <property type="nucleotide sequence ID" value="NZ_JAMPLM010000024.1"/>
</dbReference>
<proteinExistence type="predicted"/>
<dbReference type="EMBL" id="JAMPLM010000024">
    <property type="protein sequence ID" value="MEP1060952.1"/>
    <property type="molecule type" value="Genomic_DNA"/>
</dbReference>
<gene>
    <name evidence="1" type="ORF">NDI38_21190</name>
</gene>
<dbReference type="InterPro" id="IPR038188">
    <property type="entry name" value="TorS_sensor_sf"/>
</dbReference>
<protein>
    <submittedName>
        <fullName evidence="1">Uncharacterized protein</fullName>
    </submittedName>
</protein>
<sequence length="129" mass="14158">MSNLLGVSLEEFCENPEVAQEGLQSFVAEVATAMQSGISQNPDRTQAIQTIMDAVLETLQSRGLNIPDLNTNGLITEFSKLISDLPDELRKAFQLREAALQIDQSFSTLSQALTQSLTQLQNLASKSDW</sequence>
<accession>A0ABV0KNY0</accession>
<evidence type="ECO:0000313" key="2">
    <source>
        <dbReference type="Proteomes" id="UP001476950"/>
    </source>
</evidence>
<comment type="caution">
    <text evidence="1">The sequence shown here is derived from an EMBL/GenBank/DDBJ whole genome shotgun (WGS) entry which is preliminary data.</text>
</comment>
<name>A0ABV0KNY0_9CYAN</name>
<reference evidence="1 2" key="1">
    <citation type="submission" date="2022-04" db="EMBL/GenBank/DDBJ databases">
        <title>Positive selection, recombination, and allopatry shape intraspecific diversity of widespread and dominant cyanobacteria.</title>
        <authorList>
            <person name="Wei J."/>
            <person name="Shu W."/>
            <person name="Hu C."/>
        </authorList>
    </citation>
    <scope>NUCLEOTIDE SEQUENCE [LARGE SCALE GENOMIC DNA]</scope>
    <source>
        <strain evidence="1 2">AS-A4</strain>
    </source>
</reference>
<dbReference type="Proteomes" id="UP001476950">
    <property type="component" value="Unassembled WGS sequence"/>
</dbReference>